<reference evidence="1 2" key="1">
    <citation type="submission" date="2022-09" db="EMBL/GenBank/DDBJ databases">
        <authorList>
            <person name="Palmer J.M."/>
        </authorList>
    </citation>
    <scope>NUCLEOTIDE SEQUENCE [LARGE SCALE GENOMIC DNA]</scope>
    <source>
        <strain evidence="1 2">DSM 7382</strain>
    </source>
</reference>
<accession>A0AAW0GEN0</accession>
<dbReference type="Proteomes" id="UP001385951">
    <property type="component" value="Unassembled WGS sequence"/>
</dbReference>
<gene>
    <name evidence="1" type="ORF">QCA50_005140</name>
</gene>
<dbReference type="AlphaFoldDB" id="A0AAW0GEN0"/>
<comment type="caution">
    <text evidence="1">The sequence shown here is derived from an EMBL/GenBank/DDBJ whole genome shotgun (WGS) entry which is preliminary data.</text>
</comment>
<dbReference type="SUPFAM" id="SSF48371">
    <property type="entry name" value="ARM repeat"/>
    <property type="match status" value="2"/>
</dbReference>
<dbReference type="Gene3D" id="1.25.40.180">
    <property type="match status" value="2"/>
</dbReference>
<name>A0AAW0GEN0_9APHY</name>
<keyword evidence="2" id="KW-1185">Reference proteome</keyword>
<evidence type="ECO:0000313" key="1">
    <source>
        <dbReference type="EMBL" id="KAK7691740.1"/>
    </source>
</evidence>
<sequence length="433" mass="49248">MSSQSRSSGAQQPWRPWRVPLDTVRMHRKLCGILNRLTPSNFEAQSNRLVQLAILVEKTEDSDLLDAFVRKIFRCGLSQPSLTDVYVELCQKVVDELEGERSRWRKVDVFHIGNPMVSFDTSLKLLVQYEFDRIVDSGDFRSLKTYATLVGGLLVGGVLLPNDVQGILDDLFQRTLVNDDHTVAICRFLGPVLDAFSASQFLDLLGVFGHVEHILRQEKVSPKTRYLMLNLHDEMVYPQPLDAFSSTRQRIEVYGLDDGSDVESLSEREDFAESTEETVEEAVEEEMSVDEERLRRTCRTEAREDILRRSSIRIQRFFEILKPHHRHIFVSSLLSTVFQFGDEDDATFIAAMFSSDMVRNLCYSCDAFVEGFKPEITVLEDTSIDVLEAYSMMALMLQATGLSTSTVTDIAAFVGSTDTYERFLEAYSRTSSS</sequence>
<evidence type="ECO:0008006" key="3">
    <source>
        <dbReference type="Google" id="ProtNLM"/>
    </source>
</evidence>
<dbReference type="EMBL" id="JASBNA010000005">
    <property type="protein sequence ID" value="KAK7691740.1"/>
    <property type="molecule type" value="Genomic_DNA"/>
</dbReference>
<protein>
    <recommendedName>
        <fullName evidence="3">MIF4G domain-containing protein</fullName>
    </recommendedName>
</protein>
<evidence type="ECO:0000313" key="2">
    <source>
        <dbReference type="Proteomes" id="UP001385951"/>
    </source>
</evidence>
<organism evidence="1 2">
    <name type="scientific">Cerrena zonata</name>
    <dbReference type="NCBI Taxonomy" id="2478898"/>
    <lineage>
        <taxon>Eukaryota</taxon>
        <taxon>Fungi</taxon>
        <taxon>Dikarya</taxon>
        <taxon>Basidiomycota</taxon>
        <taxon>Agaricomycotina</taxon>
        <taxon>Agaricomycetes</taxon>
        <taxon>Polyporales</taxon>
        <taxon>Cerrenaceae</taxon>
        <taxon>Cerrena</taxon>
    </lineage>
</organism>
<dbReference type="InterPro" id="IPR016024">
    <property type="entry name" value="ARM-type_fold"/>
</dbReference>
<proteinExistence type="predicted"/>